<accession>A0A8X6P4P4</accession>
<dbReference type="InterPro" id="IPR036875">
    <property type="entry name" value="Znf_CCHC_sf"/>
</dbReference>
<dbReference type="GO" id="GO:0008270">
    <property type="term" value="F:zinc ion binding"/>
    <property type="evidence" value="ECO:0007669"/>
    <property type="project" value="InterPro"/>
</dbReference>
<keyword evidence="3" id="KW-1185">Reference proteome</keyword>
<evidence type="ECO:0000313" key="2">
    <source>
        <dbReference type="EMBL" id="GFT47987.1"/>
    </source>
</evidence>
<dbReference type="EMBL" id="BMAW01064954">
    <property type="protein sequence ID" value="GFT47987.1"/>
    <property type="molecule type" value="Genomic_DNA"/>
</dbReference>
<reference evidence="2" key="1">
    <citation type="submission" date="2020-08" db="EMBL/GenBank/DDBJ databases">
        <title>Multicomponent nature underlies the extraordinary mechanical properties of spider dragline silk.</title>
        <authorList>
            <person name="Kono N."/>
            <person name="Nakamura H."/>
            <person name="Mori M."/>
            <person name="Yoshida Y."/>
            <person name="Ohtoshi R."/>
            <person name="Malay A.D."/>
            <person name="Moran D.A.P."/>
            <person name="Tomita M."/>
            <person name="Numata K."/>
            <person name="Arakawa K."/>
        </authorList>
    </citation>
    <scope>NUCLEOTIDE SEQUENCE</scope>
</reference>
<feature type="domain" description="CCHC-type" evidence="1">
    <location>
        <begin position="26"/>
        <end position="39"/>
    </location>
</feature>
<dbReference type="GO" id="GO:0003676">
    <property type="term" value="F:nucleic acid binding"/>
    <property type="evidence" value="ECO:0007669"/>
    <property type="project" value="InterPro"/>
</dbReference>
<organism evidence="2 3">
    <name type="scientific">Nephila pilipes</name>
    <name type="common">Giant wood spider</name>
    <name type="synonym">Nephila maculata</name>
    <dbReference type="NCBI Taxonomy" id="299642"/>
    <lineage>
        <taxon>Eukaryota</taxon>
        <taxon>Metazoa</taxon>
        <taxon>Ecdysozoa</taxon>
        <taxon>Arthropoda</taxon>
        <taxon>Chelicerata</taxon>
        <taxon>Arachnida</taxon>
        <taxon>Araneae</taxon>
        <taxon>Araneomorphae</taxon>
        <taxon>Entelegynae</taxon>
        <taxon>Araneoidea</taxon>
        <taxon>Nephilidae</taxon>
        <taxon>Nephila</taxon>
    </lineage>
</organism>
<dbReference type="InterPro" id="IPR001878">
    <property type="entry name" value="Znf_CCHC"/>
</dbReference>
<dbReference type="Proteomes" id="UP000887013">
    <property type="component" value="Unassembled WGS sequence"/>
</dbReference>
<dbReference type="SUPFAM" id="SSF57756">
    <property type="entry name" value="Retrovirus zinc finger-like domains"/>
    <property type="match status" value="1"/>
</dbReference>
<name>A0A8X6P4P4_NEPPI</name>
<dbReference type="Pfam" id="PF00098">
    <property type="entry name" value="zf-CCHC"/>
    <property type="match status" value="1"/>
</dbReference>
<proteinExistence type="predicted"/>
<dbReference type="AlphaFoldDB" id="A0A8X6P4P4"/>
<comment type="caution">
    <text evidence="2">The sequence shown here is derived from an EMBL/GenBank/DDBJ whole genome shotgun (WGS) entry which is preliminary data.</text>
</comment>
<evidence type="ECO:0000313" key="3">
    <source>
        <dbReference type="Proteomes" id="UP000887013"/>
    </source>
</evidence>
<protein>
    <recommendedName>
        <fullName evidence="1">CCHC-type domain-containing protein</fullName>
    </recommendedName>
</protein>
<dbReference type="Gene3D" id="4.10.60.10">
    <property type="entry name" value="Zinc finger, CCHC-type"/>
    <property type="match status" value="1"/>
</dbReference>
<sequence>MEKRDKERSLILENLRRKLRGEPEYFSCKNYGHFARDCPFSCTLCGKSVLFRKQCTRNKSEPRMITFSVHDQESSTYDMYKKTAFINGRRVTARLNTGSSSCLLK</sequence>
<gene>
    <name evidence="2" type="ORF">NPIL_638051</name>
</gene>
<evidence type="ECO:0000259" key="1">
    <source>
        <dbReference type="Pfam" id="PF00098"/>
    </source>
</evidence>